<dbReference type="NCBIfam" id="NF006920">
    <property type="entry name" value="PRK09410.1-2"/>
    <property type="match status" value="1"/>
</dbReference>
<dbReference type="GO" id="GO:0009401">
    <property type="term" value="P:phosphoenolpyruvate-dependent sugar phosphotransferase system"/>
    <property type="evidence" value="ECO:0007669"/>
    <property type="project" value="UniProtKB-KW"/>
</dbReference>
<evidence type="ECO:0000256" key="6">
    <source>
        <dbReference type="ARBA" id="ARBA00022683"/>
    </source>
</evidence>
<feature type="transmembrane region" description="Helical" evidence="14">
    <location>
        <begin position="443"/>
        <end position="463"/>
    </location>
</feature>
<keyword evidence="3" id="KW-0813">Transport</keyword>
<name>E3DA81_GARV3</name>
<evidence type="ECO:0000256" key="4">
    <source>
        <dbReference type="ARBA" id="ARBA00022475"/>
    </source>
</evidence>
<dbReference type="OrthoDB" id="9796178at2"/>
<dbReference type="InterPro" id="IPR051562">
    <property type="entry name" value="Ascorbate-PTS_EIIC"/>
</dbReference>
<evidence type="ECO:0000256" key="12">
    <source>
        <dbReference type="ARBA" id="ARBA00039702"/>
    </source>
</evidence>
<dbReference type="PANTHER" id="PTHR33843">
    <property type="entry name" value="ASCORBATE-SPECIFIC PTS SYSTEM EIIC COMPONENT"/>
    <property type="match status" value="1"/>
</dbReference>
<keyword evidence="5" id="KW-0762">Sugar transport</keyword>
<dbReference type="KEGG" id="gvg:HMPREF0421_20893"/>
<keyword evidence="8 14" id="KW-1133">Transmembrane helix</keyword>
<evidence type="ECO:0000256" key="7">
    <source>
        <dbReference type="ARBA" id="ARBA00022692"/>
    </source>
</evidence>
<gene>
    <name evidence="15" type="ordered locus">HMPREF0421_20893</name>
</gene>
<sequence length="477" mass="50184">MPKSAHILIKIYKERTMNGVLSILLDVFRQPSVIVAMISLIGLAVQGKKISDIVQGSIRTMIGFLVLAAGSGVVTEALNPFGSMFQYAFHVQGVVPNNEAIIGTVLMKYGSEAALIFFFGMIVNIVLSITSRFKFIYLTGHVAFYMASMLAVIFNVAGFDTLTVIILGSFAQGLLITISPALVQSFMRTASGKDDVALGHPTSSGVLIGTLIAKLTASKKHPSKSTEDIKFPAALGFLKDTTVLIALSMAIIYAVVALFAGPQYIESHLSNGQNFIVFVILKAAMFSAGVFIILAGVQVVLDEIVPAFKGISEKLVKNAKPALDAPMTFGFAPNAVLIGFLASFAGGIVGMVIMALAGTTVVIPGIVAHFMAGGVTGVFSNGQAGRRGCVVGGFVNGIVITFLPLLLLPVLGNLGSANSTYSDADFGVTGVFLGYTNVAGGKIVSIIAVVISYILFYASSILLTRRENSKVKYAIEN</sequence>
<dbReference type="PATRIC" id="fig|525284.18.peg.884"/>
<evidence type="ECO:0000256" key="1">
    <source>
        <dbReference type="ARBA" id="ARBA00004651"/>
    </source>
</evidence>
<reference evidence="15 16" key="1">
    <citation type="journal article" date="2010" name="PLoS ONE">
        <title>Comparative genomics of Gardnerella vaginalis strains reveals substantial differences in metabolic and virulence potential.</title>
        <authorList>
            <person name="Yeoman C.J."/>
            <person name="Yildirim S."/>
            <person name="Thomas S.M."/>
            <person name="Durkin A.S."/>
            <person name="Torralba M."/>
            <person name="Sutton G."/>
            <person name="Buhay C.J."/>
            <person name="Ding Y."/>
            <person name="Dugan-Rocha S.P."/>
            <person name="Muzny D.M."/>
            <person name="Qin X."/>
            <person name="Gibbs R.A."/>
            <person name="Leigh S.R."/>
            <person name="Stumpf R."/>
            <person name="White B.A."/>
            <person name="Highlander S.K."/>
            <person name="Nelson K.E."/>
            <person name="Wilson B.A."/>
        </authorList>
    </citation>
    <scope>NUCLEOTIDE SEQUENCE [LARGE SCALE GENOMIC DNA]</scope>
    <source>
        <strain evidence="16">ATCC 14019 / 317</strain>
    </source>
</reference>
<feature type="transmembrane region" description="Helical" evidence="14">
    <location>
        <begin position="27"/>
        <end position="45"/>
    </location>
</feature>
<comment type="function">
    <text evidence="10">The phosphoenolpyruvate-dependent sugar phosphotransferase system (sugar PTS), a major carbohydrate active transport system, catalyzes the phosphorylation of incoming sugar substrates concomitantly with their translocation across the cell membrane. The enzyme II UlaABC PTS system is involved in ascorbate transport.</text>
</comment>
<feature type="transmembrane region" description="Helical" evidence="14">
    <location>
        <begin position="135"/>
        <end position="156"/>
    </location>
</feature>
<evidence type="ECO:0000256" key="13">
    <source>
        <dbReference type="ARBA" id="ARBA00042859"/>
    </source>
</evidence>
<evidence type="ECO:0000256" key="14">
    <source>
        <dbReference type="SAM" id="Phobius"/>
    </source>
</evidence>
<keyword evidence="7 14" id="KW-0812">Transmembrane</keyword>
<dbReference type="Proteomes" id="UP000001453">
    <property type="component" value="Chromosome"/>
</dbReference>
<feature type="transmembrane region" description="Helical" evidence="14">
    <location>
        <begin position="276"/>
        <end position="301"/>
    </location>
</feature>
<comment type="subunit">
    <text evidence="2">Homodimer.</text>
</comment>
<dbReference type="AlphaFoldDB" id="E3DA81"/>
<dbReference type="HOGENOM" id="CLU_031784_0_1_11"/>
<evidence type="ECO:0000313" key="15">
    <source>
        <dbReference type="EMBL" id="ADP38975.1"/>
    </source>
</evidence>
<evidence type="ECO:0000256" key="2">
    <source>
        <dbReference type="ARBA" id="ARBA00011738"/>
    </source>
</evidence>
<dbReference type="NCBIfam" id="NF009553">
    <property type="entry name" value="PRK12997.1-5"/>
    <property type="match status" value="1"/>
</dbReference>
<proteinExistence type="inferred from homology"/>
<evidence type="ECO:0000256" key="8">
    <source>
        <dbReference type="ARBA" id="ARBA00022989"/>
    </source>
</evidence>
<evidence type="ECO:0000256" key="9">
    <source>
        <dbReference type="ARBA" id="ARBA00023136"/>
    </source>
</evidence>
<comment type="similarity">
    <text evidence="11">Belongs to the UlaA family.</text>
</comment>
<keyword evidence="9 14" id="KW-0472">Membrane</keyword>
<feature type="transmembrane region" description="Helical" evidence="14">
    <location>
        <begin position="389"/>
        <end position="411"/>
    </location>
</feature>
<feature type="transmembrane region" description="Helical" evidence="14">
    <location>
        <begin position="162"/>
        <end position="183"/>
    </location>
</feature>
<dbReference type="Pfam" id="PF03611">
    <property type="entry name" value="EIIC-GAT"/>
    <property type="match status" value="1"/>
</dbReference>
<evidence type="ECO:0000256" key="11">
    <source>
        <dbReference type="ARBA" id="ARBA00038218"/>
    </source>
</evidence>
<dbReference type="PANTHER" id="PTHR33843:SF4">
    <property type="entry name" value="ASCORBATE-SPECIFIC PTS SYSTEM EIIC COMPONENT"/>
    <property type="match status" value="1"/>
</dbReference>
<accession>E3DA81</accession>
<dbReference type="EMBL" id="CP002104">
    <property type="protein sequence ID" value="ADP38975.1"/>
    <property type="molecule type" value="Genomic_DNA"/>
</dbReference>
<evidence type="ECO:0000256" key="10">
    <source>
        <dbReference type="ARBA" id="ARBA00037387"/>
    </source>
</evidence>
<feature type="transmembrane region" description="Helical" evidence="14">
    <location>
        <begin position="243"/>
        <end position="264"/>
    </location>
</feature>
<feature type="transmembrane region" description="Helical" evidence="14">
    <location>
        <begin position="57"/>
        <end position="75"/>
    </location>
</feature>
<dbReference type="InterPro" id="IPR004703">
    <property type="entry name" value="PTS_sugar-sp_permease"/>
</dbReference>
<evidence type="ECO:0000256" key="3">
    <source>
        <dbReference type="ARBA" id="ARBA00022448"/>
    </source>
</evidence>
<protein>
    <recommendedName>
        <fullName evidence="12">Ascorbate-specific PTS system EIIC component</fullName>
    </recommendedName>
    <alternativeName>
        <fullName evidence="13">Ascorbate-specific permease IIC component UlaA</fullName>
    </alternativeName>
</protein>
<dbReference type="GO" id="GO:0005886">
    <property type="term" value="C:plasma membrane"/>
    <property type="evidence" value="ECO:0007669"/>
    <property type="project" value="UniProtKB-SubCell"/>
</dbReference>
<organism evidence="15 16">
    <name type="scientific">Gardnerella vaginalis (strain ATCC 14019 / 317)</name>
    <dbReference type="NCBI Taxonomy" id="525284"/>
    <lineage>
        <taxon>Bacteria</taxon>
        <taxon>Bacillati</taxon>
        <taxon>Actinomycetota</taxon>
        <taxon>Actinomycetes</taxon>
        <taxon>Bifidobacteriales</taxon>
        <taxon>Bifidobacteriaceae</taxon>
        <taxon>Gardnerella</taxon>
    </lineage>
</organism>
<comment type="subcellular location">
    <subcellularLocation>
        <location evidence="1">Cell membrane</location>
        <topology evidence="1">Multi-pass membrane protein</topology>
    </subcellularLocation>
</comment>
<evidence type="ECO:0000256" key="5">
    <source>
        <dbReference type="ARBA" id="ARBA00022597"/>
    </source>
</evidence>
<keyword evidence="6" id="KW-0598">Phosphotransferase system</keyword>
<evidence type="ECO:0000313" key="16">
    <source>
        <dbReference type="Proteomes" id="UP000001453"/>
    </source>
</evidence>
<keyword evidence="4" id="KW-1003">Cell membrane</keyword>